<dbReference type="InterPro" id="IPR038174">
    <property type="entry name" value="Strep_pil_link_sf"/>
</dbReference>
<evidence type="ECO:0000313" key="4">
    <source>
        <dbReference type="EMBL" id="KAB7789043.1"/>
    </source>
</evidence>
<feature type="domain" description="Streptococcal pilin isopeptide linkage" evidence="3">
    <location>
        <begin position="794"/>
        <end position="899"/>
    </location>
</feature>
<evidence type="ECO:0000256" key="2">
    <source>
        <dbReference type="SAM" id="Phobius"/>
    </source>
</evidence>
<accession>A0A6I1GBL9</accession>
<keyword evidence="2" id="KW-0812">Transmembrane</keyword>
<organism evidence="4 5">
    <name type="scientific">Bifidobacterium leontopitheci</name>
    <dbReference type="NCBI Taxonomy" id="2650774"/>
    <lineage>
        <taxon>Bacteria</taxon>
        <taxon>Bacillati</taxon>
        <taxon>Actinomycetota</taxon>
        <taxon>Actinomycetes</taxon>
        <taxon>Bifidobacteriales</taxon>
        <taxon>Bifidobacteriaceae</taxon>
        <taxon>Bifidobacterium</taxon>
    </lineage>
</organism>
<protein>
    <submittedName>
        <fullName evidence="4">Rhs family protein</fullName>
    </submittedName>
</protein>
<reference evidence="4 5" key="1">
    <citation type="submission" date="2019-09" db="EMBL/GenBank/DDBJ databases">
        <title>Characterization of the phylogenetic diversity of two novel species belonging to the genus Bifidobacterium: Bifidobacterium cebidarum sp. nov. and Bifidobacterium leontopitheci sp. nov.</title>
        <authorList>
            <person name="Lugli G.A."/>
            <person name="Duranti S."/>
            <person name="Milani C."/>
            <person name="Turroni F."/>
            <person name="Ventura M."/>
        </authorList>
    </citation>
    <scope>NUCLEOTIDE SEQUENCE [LARGE SCALE GENOMIC DNA]</scope>
    <source>
        <strain evidence="4 5">LMG 31471</strain>
    </source>
</reference>
<keyword evidence="5" id="KW-1185">Reference proteome</keyword>
<feature type="domain" description="Streptococcal pilin isopeptide linkage" evidence="3">
    <location>
        <begin position="444"/>
        <end position="556"/>
    </location>
</feature>
<keyword evidence="2" id="KW-1133">Transmembrane helix</keyword>
<dbReference type="NCBIfam" id="TIGR03786">
    <property type="entry name" value="strep_pil_rpt"/>
    <property type="match status" value="2"/>
</dbReference>
<comment type="caution">
    <text evidence="4">The sequence shown here is derived from an EMBL/GenBank/DDBJ whole genome shotgun (WGS) entry which is preliminary data.</text>
</comment>
<feature type="domain" description="Streptococcal pilin isopeptide linkage" evidence="3">
    <location>
        <begin position="169"/>
        <end position="218"/>
    </location>
</feature>
<dbReference type="Proteomes" id="UP000441772">
    <property type="component" value="Unassembled WGS sequence"/>
</dbReference>
<evidence type="ECO:0000256" key="1">
    <source>
        <dbReference type="SAM" id="MobiDB-lite"/>
    </source>
</evidence>
<gene>
    <name evidence="4" type="ORF">F7D09_2007</name>
</gene>
<dbReference type="Pfam" id="PF12892">
    <property type="entry name" value="FctA"/>
    <property type="match status" value="4"/>
</dbReference>
<dbReference type="AlphaFoldDB" id="A0A6I1GBL9"/>
<sequence length="1091" mass="114426">MAFSKSKRTYDALAADSQPAGRVLARKLFAALAGVATLATMAVAPATASAAVTAAKPVAAATKTAKTAKTTADNPITSDAYARLLGAVKFVGEKSGKPVDGAASQYKNLWNYTVSSPSDFGAANGWNGGFGGAPKAVGGNESDGSVTFTQPNKQPYVVHFYKDALKNADGTYAKSKTYTFTVQQKYRLAGEPPVDVIADGESHAFTITVKDEGDGTLGLYNEAGVKLTSGASSANLPDQTASLFTITNKVKESAPAPTKSATTAFKGAVTFVGDKTGKDYTSDYDNVFKVSVVQTNHTDEPTLDQDGSSVLNGWNRNGEVTFLANAGNAPVTFKPEYLDGKSEQTFTYQVTEKWYSDALDEVTKDSDGVKTFSLTLKDNGDGTLGVYTADGTALPTSTDGSTVTPTVNVFGFKNTVAEKEAVKPAHDAKVSIKGAIAFKGDKSGKTLDGSAYANAFKYTVRQTNNTSDKTIVGGNGVLNGFNAADGAVTFRDVDKNHIPLSFQPGYLHGKSSVDFTYEVTQAQVNDGKPADVTLDKTATKTFTVTLKDNEDGTMSVWYDGNELAGWKLEKVSGPFGGSSTNWVPVDPSASLFSFENTVKEKVAPAHDAKVSVKGMVAFKGEASGKAVDGSAYAGTLKYTITQTNNTDDKTIYGTSFPLIGFNDADGSVNFKQSVGDKDYLPLSFQPGYLHGKSSVDFTYEVKQERINDGKPADVTLDKDAVKTFTVTLKDNEDGTMSVWYDGNELAGWKLEKVSGPFGGSSTNWVPVDPSASLFSFENTVAPAAAKVAPAATVTLTGRDAKAGEFTFALQDADGKTVATATNAADGTVAFDDLTFDKAGTYTYTLVQQPGKAGGVTYDDAEYTVTFTVTGTDTNTLDVATAYAKAGETVDAATFANTYAATAATAAPTATVTLSGRAMKAGEFTFELYDENGQLASTAKNAADGTVTFEGLTFDKAGTYTYTLAQVKGDAKGVTYDATEYTVTFTVTDDLEGALQAAVAYAKDGETADAATFANTYVAENKPTKPGKPAKPSQNADKVTHWAAPKTKTTHWAKKSGSLSKTGADVATVVVFAAMLAVVAGVTLAVRRRGGR</sequence>
<keyword evidence="2" id="KW-0472">Membrane</keyword>
<dbReference type="RefSeq" id="WP_152235410.1">
    <property type="nucleotide sequence ID" value="NZ_JBHSKZ010000013.1"/>
</dbReference>
<dbReference type="InterPro" id="IPR022464">
    <property type="entry name" value="Strep_pil_isopept_link"/>
</dbReference>
<feature type="transmembrane region" description="Helical" evidence="2">
    <location>
        <begin position="1065"/>
        <end position="1085"/>
    </location>
</feature>
<evidence type="ECO:0000313" key="5">
    <source>
        <dbReference type="Proteomes" id="UP000441772"/>
    </source>
</evidence>
<proteinExistence type="predicted"/>
<dbReference type="EMBL" id="WBVT01000051">
    <property type="protein sequence ID" value="KAB7789043.1"/>
    <property type="molecule type" value="Genomic_DNA"/>
</dbReference>
<name>A0A6I1GBL9_9BIFI</name>
<feature type="region of interest" description="Disordered" evidence="1">
    <location>
        <begin position="1019"/>
        <end position="1039"/>
    </location>
</feature>
<feature type="domain" description="Streptococcal pilin isopeptide linkage" evidence="3">
    <location>
        <begin position="912"/>
        <end position="1016"/>
    </location>
</feature>
<evidence type="ECO:0000259" key="3">
    <source>
        <dbReference type="Pfam" id="PF12892"/>
    </source>
</evidence>
<dbReference type="Gene3D" id="2.60.40.3050">
    <property type="match status" value="4"/>
</dbReference>